<dbReference type="Proteomes" id="UP001233172">
    <property type="component" value="Unassembled WGS sequence"/>
</dbReference>
<accession>A0AAD8F792</accession>
<comment type="caution">
    <text evidence="4">The sequence shown here is derived from an EMBL/GenBank/DDBJ whole genome shotgun (WGS) entry which is preliminary data.</text>
</comment>
<evidence type="ECO:0000313" key="5">
    <source>
        <dbReference type="Proteomes" id="UP001233172"/>
    </source>
</evidence>
<evidence type="ECO:0000256" key="2">
    <source>
        <dbReference type="PROSITE-ProRule" id="PRU00059"/>
    </source>
</evidence>
<dbReference type="InterPro" id="IPR052129">
    <property type="entry name" value="Spermadhesin-Link_domain"/>
</dbReference>
<keyword evidence="5" id="KW-1185">Reference proteome</keyword>
<evidence type="ECO:0000313" key="4">
    <source>
        <dbReference type="EMBL" id="KAK0052639.1"/>
    </source>
</evidence>
<dbReference type="AlphaFoldDB" id="A0AAD8F792"/>
<comment type="caution">
    <text evidence="2">Lacks conserved residue(s) required for the propagation of feature annotation.</text>
</comment>
<organism evidence="4 5">
    <name type="scientific">Biomphalaria pfeifferi</name>
    <name type="common">Bloodfluke planorb</name>
    <name type="synonym">Freshwater snail</name>
    <dbReference type="NCBI Taxonomy" id="112525"/>
    <lineage>
        <taxon>Eukaryota</taxon>
        <taxon>Metazoa</taxon>
        <taxon>Spiralia</taxon>
        <taxon>Lophotrochozoa</taxon>
        <taxon>Mollusca</taxon>
        <taxon>Gastropoda</taxon>
        <taxon>Heterobranchia</taxon>
        <taxon>Euthyneura</taxon>
        <taxon>Panpulmonata</taxon>
        <taxon>Hygrophila</taxon>
        <taxon>Lymnaeoidea</taxon>
        <taxon>Planorbidae</taxon>
        <taxon>Biomphalaria</taxon>
    </lineage>
</organism>
<dbReference type="InterPro" id="IPR035914">
    <property type="entry name" value="Sperma_CUB_dom_sf"/>
</dbReference>
<reference evidence="4" key="2">
    <citation type="submission" date="2023-04" db="EMBL/GenBank/DDBJ databases">
        <authorList>
            <person name="Bu L."/>
            <person name="Lu L."/>
            <person name="Laidemitt M.R."/>
            <person name="Zhang S.M."/>
            <person name="Mutuku M."/>
            <person name="Mkoji G."/>
            <person name="Steinauer M."/>
            <person name="Loker E.S."/>
        </authorList>
    </citation>
    <scope>NUCLEOTIDE SEQUENCE</scope>
    <source>
        <strain evidence="4">KasaAsao</strain>
        <tissue evidence="4">Whole Snail</tissue>
    </source>
</reference>
<dbReference type="PROSITE" id="PS01180">
    <property type="entry name" value="CUB"/>
    <property type="match status" value="2"/>
</dbReference>
<reference evidence="4" key="1">
    <citation type="journal article" date="2023" name="PLoS Negl. Trop. Dis.">
        <title>A genome sequence for Biomphalaria pfeifferi, the major vector snail for the human-infecting parasite Schistosoma mansoni.</title>
        <authorList>
            <person name="Bu L."/>
            <person name="Lu L."/>
            <person name="Laidemitt M.R."/>
            <person name="Zhang S.M."/>
            <person name="Mutuku M."/>
            <person name="Mkoji G."/>
            <person name="Steinauer M."/>
            <person name="Loker E.S."/>
        </authorList>
    </citation>
    <scope>NUCLEOTIDE SEQUENCE</scope>
    <source>
        <strain evidence="4">KasaAsao</strain>
    </source>
</reference>
<sequence>MITPTSAYTKCIKPETGKTKYGNSCTSNSQCLTDFCSNSKCSCPEDSFIDAESGLCVKDRGDIEGNQGECGYIISPSGIGFGDSVSWTINGAAGTYITLVLLDIDMDSSSCAKNYLMIVEGSTSLLNKICYANNKTTAYFASKSAQLTVSYGAVSGDYRGFRAVYYIRSESSDLIETAGYIASPGYPVSYNEKASYVWVITALSGNTITLSVQGNTEENYDFVNLYDGSNRIKSLTGFTVSYEVYGLYGGLCNSSETCREGLTCNGNVCSCSAFELYEQSTSTCKNYTTYGNRCRTTCLPGLTCSEDLCGCTSSQYYNHINGACNTKLPHGSECSLSEECAPGLLCYNSLCRCSTSQYYDTSTTRCKSGVLYGEICTSEVHCVEGLQCILNICNCSSTEYFETSLRTCENRAVYGSTCTSLNQCVEELLCLSNVCNCLSTQYFDQSTQSCIDSK</sequence>
<proteinExistence type="predicted"/>
<dbReference type="PANTHER" id="PTHR46908">
    <property type="entry name" value="CUBILIN-LIKE PROTEIN"/>
    <property type="match status" value="1"/>
</dbReference>
<dbReference type="InterPro" id="IPR000859">
    <property type="entry name" value="CUB_dom"/>
</dbReference>
<evidence type="ECO:0000259" key="3">
    <source>
        <dbReference type="PROSITE" id="PS01180"/>
    </source>
</evidence>
<protein>
    <submittedName>
        <fullName evidence="4">Deleted in malignant brain tumors 1 protein</fullName>
    </submittedName>
</protein>
<evidence type="ECO:0000256" key="1">
    <source>
        <dbReference type="ARBA" id="ARBA00023157"/>
    </source>
</evidence>
<name>A0AAD8F792_BIOPF</name>
<dbReference type="Pfam" id="PF00431">
    <property type="entry name" value="CUB"/>
    <property type="match status" value="2"/>
</dbReference>
<dbReference type="Gene3D" id="2.60.120.290">
    <property type="entry name" value="Spermadhesin, CUB domain"/>
    <property type="match status" value="2"/>
</dbReference>
<dbReference type="SMART" id="SM00042">
    <property type="entry name" value="CUB"/>
    <property type="match status" value="2"/>
</dbReference>
<dbReference type="PANTHER" id="PTHR46908:SF8">
    <property type="entry name" value="C-TYPE LECTIN DOMAIN-CONTAINING PROTEIN"/>
    <property type="match status" value="1"/>
</dbReference>
<dbReference type="SUPFAM" id="SSF49854">
    <property type="entry name" value="Spermadhesin, CUB domain"/>
    <property type="match status" value="2"/>
</dbReference>
<dbReference type="Pfam" id="PF01683">
    <property type="entry name" value="EB"/>
    <property type="match status" value="1"/>
</dbReference>
<feature type="domain" description="CUB" evidence="3">
    <location>
        <begin position="56"/>
        <end position="168"/>
    </location>
</feature>
<gene>
    <name evidence="4" type="ORF">Bpfe_017998</name>
</gene>
<dbReference type="EMBL" id="JASAOG010000093">
    <property type="protein sequence ID" value="KAK0052639.1"/>
    <property type="molecule type" value="Genomic_DNA"/>
</dbReference>
<feature type="domain" description="CUB" evidence="3">
    <location>
        <begin position="170"/>
        <end position="254"/>
    </location>
</feature>
<dbReference type="InterPro" id="IPR006149">
    <property type="entry name" value="EB_dom"/>
</dbReference>
<keyword evidence="1" id="KW-1015">Disulfide bond</keyword>